<protein>
    <recommendedName>
        <fullName evidence="5">Heat shock 70 kDa protein 14</fullName>
    </recommendedName>
</protein>
<evidence type="ECO:0008006" key="5">
    <source>
        <dbReference type="Google" id="ProtNLM"/>
    </source>
</evidence>
<proteinExistence type="evidence at transcript level"/>
<feature type="compositionally biased region" description="Pro residues" evidence="3">
    <location>
        <begin position="60"/>
        <end position="71"/>
    </location>
</feature>
<organism evidence="4">
    <name type="scientific">Zea mays</name>
    <name type="common">Maize</name>
    <dbReference type="NCBI Taxonomy" id="4577"/>
    <lineage>
        <taxon>Eukaryota</taxon>
        <taxon>Viridiplantae</taxon>
        <taxon>Streptophyta</taxon>
        <taxon>Embryophyta</taxon>
        <taxon>Tracheophyta</taxon>
        <taxon>Spermatophyta</taxon>
        <taxon>Magnoliopsida</taxon>
        <taxon>Liliopsida</taxon>
        <taxon>Poales</taxon>
        <taxon>Poaceae</taxon>
        <taxon>PACMAD clade</taxon>
        <taxon>Panicoideae</taxon>
        <taxon>Andropogonodae</taxon>
        <taxon>Andropogoneae</taxon>
        <taxon>Tripsacinae</taxon>
        <taxon>Zea</taxon>
    </lineage>
</organism>
<feature type="compositionally biased region" description="Low complexity" evidence="3">
    <location>
        <begin position="72"/>
        <end position="84"/>
    </location>
</feature>
<evidence type="ECO:0000256" key="1">
    <source>
        <dbReference type="ARBA" id="ARBA00022741"/>
    </source>
</evidence>
<reference evidence="4" key="1">
    <citation type="journal article" date="2009" name="PLoS Genet.">
        <title>Sequencing, mapping, and analysis of 27,455 maize full-length cDNAs.</title>
        <authorList>
            <person name="Soderlund C."/>
            <person name="Descour A."/>
            <person name="Kudrna D."/>
            <person name="Bomhoff M."/>
            <person name="Boyd L."/>
            <person name="Currie J."/>
            <person name="Angelova A."/>
            <person name="Collura K."/>
            <person name="Wissotski M."/>
            <person name="Ashley E."/>
            <person name="Morrow D."/>
            <person name="Fernandes J."/>
            <person name="Walbot V."/>
            <person name="Yu Y."/>
        </authorList>
    </citation>
    <scope>NUCLEOTIDE SEQUENCE</scope>
    <source>
        <strain evidence="4">B73</strain>
    </source>
</reference>
<dbReference type="GO" id="GO:0140662">
    <property type="term" value="F:ATP-dependent protein folding chaperone"/>
    <property type="evidence" value="ECO:0007669"/>
    <property type="project" value="InterPro"/>
</dbReference>
<evidence type="ECO:0000256" key="2">
    <source>
        <dbReference type="ARBA" id="ARBA00022840"/>
    </source>
</evidence>
<sequence>MSEKQKVISECSEAETWLMEKRQQQDALPKHANPVLLAADLKKKAETLDRFCKPIMTKPKPVPKPQTPPPAETQAPEPQTPEQQRSNGESTTSEGAAEEPPAEQMETDKPEGATDPSA</sequence>
<dbReference type="PANTHER" id="PTHR45639">
    <property type="entry name" value="HSC70CB, ISOFORM G-RELATED"/>
    <property type="match status" value="1"/>
</dbReference>
<dbReference type="SUPFAM" id="SSF100934">
    <property type="entry name" value="Heat shock protein 70kD (HSP70), C-terminal subdomain"/>
    <property type="match status" value="1"/>
</dbReference>
<dbReference type="PANTHER" id="PTHR45639:SF4">
    <property type="entry name" value="HSC70CB, ISOFORM G"/>
    <property type="match status" value="1"/>
</dbReference>
<name>C4J757_MAIZE</name>
<dbReference type="InterPro" id="IPR013126">
    <property type="entry name" value="Hsp_70_fam"/>
</dbReference>
<keyword evidence="1" id="KW-0547">Nucleotide-binding</keyword>
<keyword evidence="2" id="KW-0067">ATP-binding</keyword>
<feature type="compositionally biased region" description="Polar residues" evidence="3">
    <location>
        <begin position="85"/>
        <end position="94"/>
    </location>
</feature>
<dbReference type="EMBL" id="BT086654">
    <property type="protein sequence ID" value="ACR37007.1"/>
    <property type="molecule type" value="mRNA"/>
</dbReference>
<evidence type="ECO:0000313" key="4">
    <source>
        <dbReference type="EMBL" id="ACR37007.1"/>
    </source>
</evidence>
<feature type="region of interest" description="Disordered" evidence="3">
    <location>
        <begin position="52"/>
        <end position="118"/>
    </location>
</feature>
<accession>C4J757</accession>
<dbReference type="InterPro" id="IPR029048">
    <property type="entry name" value="HSP70_C_sf"/>
</dbReference>
<dbReference type="AlphaFoldDB" id="C4J757"/>
<evidence type="ECO:0000256" key="3">
    <source>
        <dbReference type="SAM" id="MobiDB-lite"/>
    </source>
</evidence>
<dbReference type="GO" id="GO:0005524">
    <property type="term" value="F:ATP binding"/>
    <property type="evidence" value="ECO:0007669"/>
    <property type="project" value="UniProtKB-KW"/>
</dbReference>